<dbReference type="OrthoDB" id="198735at2759"/>
<dbReference type="AlphaFoldDB" id="A0A1Z5K9K9"/>
<evidence type="ECO:0000313" key="6">
    <source>
        <dbReference type="Proteomes" id="UP000198406"/>
    </source>
</evidence>
<dbReference type="InParanoid" id="A0A1Z5K9K9"/>
<dbReference type="Gene3D" id="2.60.120.10">
    <property type="entry name" value="Jelly Rolls"/>
    <property type="match status" value="2"/>
</dbReference>
<dbReference type="CDD" id="cd02910">
    <property type="entry name" value="cupin_Yhhw_N"/>
    <property type="match status" value="1"/>
</dbReference>
<feature type="domain" description="Pirin N-terminal" evidence="3">
    <location>
        <begin position="46"/>
        <end position="149"/>
    </location>
</feature>
<evidence type="ECO:0008006" key="7">
    <source>
        <dbReference type="Google" id="ProtNLM"/>
    </source>
</evidence>
<dbReference type="Pfam" id="PF17954">
    <property type="entry name" value="Pirin_C_2"/>
    <property type="match status" value="1"/>
</dbReference>
<proteinExistence type="inferred from homology"/>
<dbReference type="InterPro" id="IPR012093">
    <property type="entry name" value="Pirin"/>
</dbReference>
<evidence type="ECO:0000313" key="5">
    <source>
        <dbReference type="EMBL" id="GAX22801.1"/>
    </source>
</evidence>
<reference evidence="5 6" key="1">
    <citation type="journal article" date="2015" name="Plant Cell">
        <title>Oil accumulation by the oleaginous diatom Fistulifera solaris as revealed by the genome and transcriptome.</title>
        <authorList>
            <person name="Tanaka T."/>
            <person name="Maeda Y."/>
            <person name="Veluchamy A."/>
            <person name="Tanaka M."/>
            <person name="Abida H."/>
            <person name="Marechal E."/>
            <person name="Bowler C."/>
            <person name="Muto M."/>
            <person name="Sunaga Y."/>
            <person name="Tanaka M."/>
            <person name="Yoshino T."/>
            <person name="Taniguchi T."/>
            <person name="Fukuda Y."/>
            <person name="Nemoto M."/>
            <person name="Matsumoto M."/>
            <person name="Wong P.S."/>
            <person name="Aburatani S."/>
            <person name="Fujibuchi W."/>
        </authorList>
    </citation>
    <scope>NUCLEOTIDE SEQUENCE [LARGE SCALE GENOMIC DNA]</scope>
    <source>
        <strain evidence="5 6">JPCC DA0580</strain>
    </source>
</reference>
<sequence length="283" mass="31449">MTTGTPSTTFSNIRVVPNEKLYVSEPPPYMFGNPGNPGFNPTWTNDNWLKSRFHFSFAEYHNPRNTNFGVLRVMNDDLVQPQRMFGTHPHRDMEIITYIVDGELTHEDSMGTKESLGRGSIQFMTAGTGVMHSEANDGEKPLRFIQTWIVPSERGLTPNYGSFRGDPDLRRNQLHHLVSNVKDTSVTTPVQINQDLDGFASELEQGEKLTYDLAPGRQAYMLCIEGGVTVNGKKLRKYDACEITGSGSVDIEAAETEETEHGPLAHILLFVMAAVPGSGRSDL</sequence>
<evidence type="ECO:0000259" key="3">
    <source>
        <dbReference type="Pfam" id="PF02678"/>
    </source>
</evidence>
<name>A0A1Z5K9K9_FISSO</name>
<protein>
    <recommendedName>
        <fullName evidence="7">Pirin N-terminal domain-containing protein</fullName>
    </recommendedName>
</protein>
<dbReference type="PANTHER" id="PTHR43212">
    <property type="entry name" value="QUERCETIN 2,3-DIOXYGENASE"/>
    <property type="match status" value="1"/>
</dbReference>
<dbReference type="InterPro" id="IPR014710">
    <property type="entry name" value="RmlC-like_jellyroll"/>
</dbReference>
<organism evidence="5 6">
    <name type="scientific">Fistulifera solaris</name>
    <name type="common">Oleaginous diatom</name>
    <dbReference type="NCBI Taxonomy" id="1519565"/>
    <lineage>
        <taxon>Eukaryota</taxon>
        <taxon>Sar</taxon>
        <taxon>Stramenopiles</taxon>
        <taxon>Ochrophyta</taxon>
        <taxon>Bacillariophyta</taxon>
        <taxon>Bacillariophyceae</taxon>
        <taxon>Bacillariophycidae</taxon>
        <taxon>Naviculales</taxon>
        <taxon>Naviculaceae</taxon>
        <taxon>Fistulifera</taxon>
    </lineage>
</organism>
<feature type="domain" description="Quercetin 2,3-dioxygenase C-terminal cupin" evidence="4">
    <location>
        <begin position="188"/>
        <end position="258"/>
    </location>
</feature>
<gene>
    <name evidence="5" type="ORF">FisN_24Lh082</name>
</gene>
<evidence type="ECO:0000259" key="4">
    <source>
        <dbReference type="Pfam" id="PF17954"/>
    </source>
</evidence>
<dbReference type="EMBL" id="BDSP01000191">
    <property type="protein sequence ID" value="GAX22801.1"/>
    <property type="molecule type" value="Genomic_DNA"/>
</dbReference>
<evidence type="ECO:0000256" key="2">
    <source>
        <dbReference type="RuleBase" id="RU003457"/>
    </source>
</evidence>
<comment type="similarity">
    <text evidence="1 2">Belongs to the pirin family.</text>
</comment>
<dbReference type="PANTHER" id="PTHR43212:SF3">
    <property type="entry name" value="QUERCETIN 2,3-DIOXYGENASE"/>
    <property type="match status" value="1"/>
</dbReference>
<evidence type="ECO:0000256" key="1">
    <source>
        <dbReference type="ARBA" id="ARBA00008416"/>
    </source>
</evidence>
<dbReference type="SUPFAM" id="SSF51182">
    <property type="entry name" value="RmlC-like cupins"/>
    <property type="match status" value="1"/>
</dbReference>
<dbReference type="InterPro" id="IPR011051">
    <property type="entry name" value="RmlC_Cupin_sf"/>
</dbReference>
<comment type="caution">
    <text evidence="5">The sequence shown here is derived from an EMBL/GenBank/DDBJ whole genome shotgun (WGS) entry which is preliminary data.</text>
</comment>
<dbReference type="Proteomes" id="UP000198406">
    <property type="component" value="Unassembled WGS sequence"/>
</dbReference>
<accession>A0A1Z5K9K9</accession>
<keyword evidence="6" id="KW-1185">Reference proteome</keyword>
<dbReference type="InterPro" id="IPR041602">
    <property type="entry name" value="Quercetinase_C"/>
</dbReference>
<dbReference type="InterPro" id="IPR003829">
    <property type="entry name" value="Pirin_N_dom"/>
</dbReference>
<dbReference type="Pfam" id="PF02678">
    <property type="entry name" value="Pirin"/>
    <property type="match status" value="1"/>
</dbReference>